<proteinExistence type="predicted"/>
<organism evidence="2 3">
    <name type="scientific">Trichogramma kaykai</name>
    <dbReference type="NCBI Taxonomy" id="54128"/>
    <lineage>
        <taxon>Eukaryota</taxon>
        <taxon>Metazoa</taxon>
        <taxon>Ecdysozoa</taxon>
        <taxon>Arthropoda</taxon>
        <taxon>Hexapoda</taxon>
        <taxon>Insecta</taxon>
        <taxon>Pterygota</taxon>
        <taxon>Neoptera</taxon>
        <taxon>Endopterygota</taxon>
        <taxon>Hymenoptera</taxon>
        <taxon>Apocrita</taxon>
        <taxon>Proctotrupomorpha</taxon>
        <taxon>Chalcidoidea</taxon>
        <taxon>Trichogrammatidae</taxon>
        <taxon>Trichogramma</taxon>
    </lineage>
</organism>
<dbReference type="AlphaFoldDB" id="A0ABD2XIP1"/>
<feature type="compositionally biased region" description="Low complexity" evidence="1">
    <location>
        <begin position="141"/>
        <end position="154"/>
    </location>
</feature>
<dbReference type="EMBL" id="JBJJXI010000023">
    <property type="protein sequence ID" value="KAL3404668.1"/>
    <property type="molecule type" value="Genomic_DNA"/>
</dbReference>
<reference evidence="2 3" key="1">
    <citation type="journal article" date="2024" name="bioRxiv">
        <title>A reference genome for Trichogramma kaykai: A tiny desert-dwelling parasitoid wasp with competing sex-ratio distorters.</title>
        <authorList>
            <person name="Culotta J."/>
            <person name="Lindsey A.R."/>
        </authorList>
    </citation>
    <scope>NUCLEOTIDE SEQUENCE [LARGE SCALE GENOMIC DNA]</scope>
    <source>
        <strain evidence="2 3">KSX58</strain>
    </source>
</reference>
<comment type="caution">
    <text evidence="2">The sequence shown here is derived from an EMBL/GenBank/DDBJ whole genome shotgun (WGS) entry which is preliminary data.</text>
</comment>
<keyword evidence="3" id="KW-1185">Reference proteome</keyword>
<name>A0ABD2XIP1_9HYME</name>
<protein>
    <submittedName>
        <fullName evidence="2">Uncharacterized protein</fullName>
    </submittedName>
</protein>
<dbReference type="Proteomes" id="UP001627154">
    <property type="component" value="Unassembled WGS sequence"/>
</dbReference>
<feature type="compositionally biased region" description="Polar residues" evidence="1">
    <location>
        <begin position="155"/>
        <end position="168"/>
    </location>
</feature>
<accession>A0ABD2XIP1</accession>
<evidence type="ECO:0000313" key="3">
    <source>
        <dbReference type="Proteomes" id="UP001627154"/>
    </source>
</evidence>
<evidence type="ECO:0000313" key="2">
    <source>
        <dbReference type="EMBL" id="KAL3404668.1"/>
    </source>
</evidence>
<gene>
    <name evidence="2" type="ORF">TKK_002716</name>
</gene>
<evidence type="ECO:0000256" key="1">
    <source>
        <dbReference type="SAM" id="MobiDB-lite"/>
    </source>
</evidence>
<sequence length="204" mass="22720">MKDEYMTSRLSDIVPPNVNECLKESKLNLEDVTCATGLPESFSDFNSLHESKTNVQFFHSEDETLRTPDIYLSNSSFREKLFGLSSEEMDSALMQEFQIDKNEHQDENSSNTAQLLVTGNCTIEKAELPQVKKQHLLGGDSNSTLSSPISSTHSDANQSNNITSPTNSLSSIDTVLKNPCTSKAGNFLSSRRIKRKKIIFCCVE</sequence>
<feature type="region of interest" description="Disordered" evidence="1">
    <location>
        <begin position="136"/>
        <end position="168"/>
    </location>
</feature>